<evidence type="ECO:0000313" key="5">
    <source>
        <dbReference type="EMBL" id="QHS78063.1"/>
    </source>
</evidence>
<keyword evidence="3" id="KW-0067">ATP-binding</keyword>
<name>A0A6C0AF35_9ZZZZ</name>
<protein>
    <recommendedName>
        <fullName evidence="4">SF3 helicase domain-containing protein</fullName>
    </recommendedName>
</protein>
<keyword evidence="1" id="KW-0547">Nucleotide-binding</keyword>
<accession>A0A6C0AF35</accession>
<dbReference type="AlphaFoldDB" id="A0A6C0AF35"/>
<evidence type="ECO:0000256" key="3">
    <source>
        <dbReference type="ARBA" id="ARBA00022840"/>
    </source>
</evidence>
<dbReference type="PANTHER" id="PTHR35372">
    <property type="entry name" value="ATP BINDING PROTEIN-RELATED"/>
    <property type="match status" value="1"/>
</dbReference>
<feature type="domain" description="SF3 helicase" evidence="4">
    <location>
        <begin position="616"/>
        <end position="784"/>
    </location>
</feature>
<dbReference type="PANTHER" id="PTHR35372:SF2">
    <property type="entry name" value="SF3 HELICASE DOMAIN-CONTAINING PROTEIN"/>
    <property type="match status" value="1"/>
</dbReference>
<sequence>MISKTSDLIKKYNSTGKNLGGTKYSNVFGISSSFEVIQPQMNDFIVDYCKMAYDDEKMELQGDKKVGLNLGEVATLNTLPLMINFNMIFDCKMEECAFGTTTEDYYEDDFLISVTQVIQEIMIEKLIISKNNSELLCCVLESEPAKFNGNIYINLKFHFPYCQVDKKFQSDVMIPSVIEKLRENKIIEHMHIHPIDDWKKIILPSKNVIPLYRSKSEQHTNPLKLTRIYPIVEKKAKCEELILEDFFNPENYSLIKKNILSDTIFVNLELKGWITLLLSIYFCDTVCNPKNENIKKVYNKNYDLDESTDEEESVMDDDEDPKYLAPIFLGMLKSIRFTRTDYWIIVGKILFNIFDGDENGLELWTSYTLEFTKSEKAKDKCEMRYYAFRDSNFTIKTLARFARDDNKDEYEAWHNDWCNSVLEQSLSGIHNDVANFIYRVFWVDYIFTGEGKNPWYYFYKNTWKNTKKAMQLKQDIGNKIIMIFKDVRSQFTLKSLKNRKSNKKQKFENDQSIEDSISQITAIIKKLGTVGYKTSLVAMLEEKFNNDVFETEKNKNHLCTGWRNGVIECCGDTAFFREGIPEDYITMNTGLKYKADLSYDHPLVKELLDWLSKVFVDPELLEHFLKDSASHLAGKNSEKIMRVWTGATNGGKSMIMKLYKATFGQYCCDGPLSILTKTLPTSSGPNPELSQLRAAHICFFSEPDENDELQPGKIKRITGGDSFFARSCGEDGGSIDNYVSCILTTNDIPKMVNPDFATKERFSFLLFLSTFSLEAPEDEDEQRRLRIFKMDPFFDERIPELSVAFAWLIVEYYKNYKQKGLEKPKIMKDYAIKHWETNDPFIGFINERIVFITKGEVEFKFDIKNIPKDIDKSIKVNATDLYPAFGKWFRDNFPGSPVPSSTKFASEMKLKNRLGDIWRGIKVVNKKNLQ</sequence>
<reference evidence="5" key="1">
    <citation type="journal article" date="2020" name="Nature">
        <title>Giant virus diversity and host interactions through global metagenomics.</title>
        <authorList>
            <person name="Schulz F."/>
            <person name="Roux S."/>
            <person name="Paez-Espino D."/>
            <person name="Jungbluth S."/>
            <person name="Walsh D.A."/>
            <person name="Denef V.J."/>
            <person name="McMahon K.D."/>
            <person name="Konstantinidis K.T."/>
            <person name="Eloe-Fadrosh E.A."/>
            <person name="Kyrpides N.C."/>
            <person name="Woyke T."/>
        </authorList>
    </citation>
    <scope>NUCLEOTIDE SEQUENCE</scope>
    <source>
        <strain evidence="5">GVMAG-S-1021933-23</strain>
    </source>
</reference>
<dbReference type="InterPro" id="IPR051620">
    <property type="entry name" value="ORF904-like_C"/>
</dbReference>
<evidence type="ECO:0000259" key="4">
    <source>
        <dbReference type="PROSITE" id="PS51206"/>
    </source>
</evidence>
<organism evidence="5">
    <name type="scientific">viral metagenome</name>
    <dbReference type="NCBI Taxonomy" id="1070528"/>
    <lineage>
        <taxon>unclassified sequences</taxon>
        <taxon>metagenomes</taxon>
        <taxon>organismal metagenomes</taxon>
    </lineage>
</organism>
<dbReference type="PROSITE" id="PS51206">
    <property type="entry name" value="SF3_HELICASE_1"/>
    <property type="match status" value="1"/>
</dbReference>
<proteinExistence type="predicted"/>
<keyword evidence="2" id="KW-0378">Hydrolase</keyword>
<dbReference type="EMBL" id="MN740594">
    <property type="protein sequence ID" value="QHS78063.1"/>
    <property type="molecule type" value="Genomic_DNA"/>
</dbReference>
<dbReference type="GO" id="GO:0016787">
    <property type="term" value="F:hydrolase activity"/>
    <property type="evidence" value="ECO:0007669"/>
    <property type="project" value="UniProtKB-KW"/>
</dbReference>
<evidence type="ECO:0000256" key="1">
    <source>
        <dbReference type="ARBA" id="ARBA00022741"/>
    </source>
</evidence>
<dbReference type="Pfam" id="PF23162">
    <property type="entry name" value="AEP_C962R"/>
    <property type="match status" value="1"/>
</dbReference>
<dbReference type="GO" id="GO:0005524">
    <property type="term" value="F:ATP binding"/>
    <property type="evidence" value="ECO:0007669"/>
    <property type="project" value="UniProtKB-KW"/>
</dbReference>
<evidence type="ECO:0000256" key="2">
    <source>
        <dbReference type="ARBA" id="ARBA00022801"/>
    </source>
</evidence>
<dbReference type="InterPro" id="IPR056443">
    <property type="entry name" value="AEP_C962R"/>
</dbReference>
<dbReference type="InterPro" id="IPR014015">
    <property type="entry name" value="Helicase_SF3_DNA-vir"/>
</dbReference>